<dbReference type="Proteomes" id="UP000555838">
    <property type="component" value="Unassembled WGS sequence"/>
</dbReference>
<dbReference type="RefSeq" id="WP_420025820.1">
    <property type="nucleotide sequence ID" value="NZ_CP179674.1"/>
</dbReference>
<protein>
    <recommendedName>
        <fullName evidence="4">CobQ/CobB/MinD/ParA nucleotide binding domain protein</fullName>
    </recommendedName>
</protein>
<dbReference type="EMBL" id="JACHFG010000008">
    <property type="protein sequence ID" value="MBB6043426.1"/>
    <property type="molecule type" value="Genomic_DNA"/>
</dbReference>
<keyword evidence="1" id="KW-0472">Membrane</keyword>
<keyword evidence="1" id="KW-0812">Transmembrane</keyword>
<keyword evidence="3" id="KW-1185">Reference proteome</keyword>
<organism evidence="2 3">
    <name type="scientific">Borreliella yangtzensis</name>
    <dbReference type="NCBI Taxonomy" id="683292"/>
    <lineage>
        <taxon>Bacteria</taxon>
        <taxon>Pseudomonadati</taxon>
        <taxon>Spirochaetota</taxon>
        <taxon>Spirochaetia</taxon>
        <taxon>Spirochaetales</taxon>
        <taxon>Borreliaceae</taxon>
        <taxon>Borreliella</taxon>
    </lineage>
</organism>
<comment type="caution">
    <text evidence="2">The sequence shown here is derived from an EMBL/GenBank/DDBJ whole genome shotgun (WGS) entry which is preliminary data.</text>
</comment>
<sequence>MQGNRPIIITMASLKGGVGKVFFVIFFEINYQQNKHYKKLTTYFSTLPFFIYKFGKLGYKIHSYIAR</sequence>
<reference evidence="2 3" key="1">
    <citation type="submission" date="2020-08" db="EMBL/GenBank/DDBJ databases">
        <title>Genomic Encyclopedia of Type Strains, Phase IV (KMG-IV): sequencing the most valuable type-strain genomes for metagenomic binning, comparative biology and taxonomic classification.</title>
        <authorList>
            <person name="Goeker M."/>
        </authorList>
    </citation>
    <scope>NUCLEOTIDE SEQUENCE [LARGE SCALE GENOMIC DNA]</scope>
    <source>
        <strain evidence="2 3">DSM 24625</strain>
    </source>
</reference>
<keyword evidence="1" id="KW-1133">Transmembrane helix</keyword>
<name>A0ABR6PB37_9SPIR</name>
<gene>
    <name evidence="2" type="ORF">HNP68_001048</name>
</gene>
<evidence type="ECO:0000313" key="2">
    <source>
        <dbReference type="EMBL" id="MBB6043426.1"/>
    </source>
</evidence>
<feature type="transmembrane region" description="Helical" evidence="1">
    <location>
        <begin position="6"/>
        <end position="29"/>
    </location>
</feature>
<evidence type="ECO:0000256" key="1">
    <source>
        <dbReference type="SAM" id="Phobius"/>
    </source>
</evidence>
<accession>A0ABR6PB37</accession>
<evidence type="ECO:0008006" key="4">
    <source>
        <dbReference type="Google" id="ProtNLM"/>
    </source>
</evidence>
<evidence type="ECO:0000313" key="3">
    <source>
        <dbReference type="Proteomes" id="UP000555838"/>
    </source>
</evidence>
<proteinExistence type="predicted"/>